<organism evidence="11">
    <name type="scientific">Pasteurella multocida</name>
    <dbReference type="NCBI Taxonomy" id="747"/>
    <lineage>
        <taxon>Bacteria</taxon>
        <taxon>Pseudomonadati</taxon>
        <taxon>Pseudomonadota</taxon>
        <taxon>Gammaproteobacteria</taxon>
        <taxon>Pasteurellales</taxon>
        <taxon>Pasteurellaceae</taxon>
        <taxon>Pasteurella</taxon>
    </lineage>
</organism>
<proteinExistence type="inferred from homology"/>
<keyword evidence="2 9" id="KW-0813">Transport</keyword>
<feature type="domain" description="Major facilitator superfamily (MFS) profile" evidence="10">
    <location>
        <begin position="14"/>
        <end position="388"/>
    </location>
</feature>
<feature type="transmembrane region" description="Helical" evidence="9">
    <location>
        <begin position="276"/>
        <end position="295"/>
    </location>
</feature>
<evidence type="ECO:0000256" key="8">
    <source>
        <dbReference type="ARBA" id="ARBA00023136"/>
    </source>
</evidence>
<comment type="subcellular location">
    <subcellularLocation>
        <location evidence="1 9">Cell membrane</location>
        <topology evidence="1 9">Multi-pass membrane protein</topology>
    </subcellularLocation>
</comment>
<keyword evidence="7 9" id="KW-1133">Transmembrane helix</keyword>
<dbReference type="CDD" id="cd17324">
    <property type="entry name" value="MFS_NepI_like"/>
    <property type="match status" value="1"/>
</dbReference>
<dbReference type="Gene3D" id="1.20.1250.20">
    <property type="entry name" value="MFS general substrate transporter like domains"/>
    <property type="match status" value="1"/>
</dbReference>
<dbReference type="InterPro" id="IPR020846">
    <property type="entry name" value="MFS_dom"/>
</dbReference>
<accession>A0A126QEG6</accession>
<feature type="transmembrane region" description="Helical" evidence="9">
    <location>
        <begin position="333"/>
        <end position="352"/>
    </location>
</feature>
<dbReference type="NCBIfam" id="NF002921">
    <property type="entry name" value="PRK03545.1"/>
    <property type="match status" value="1"/>
</dbReference>
<dbReference type="Pfam" id="PF07690">
    <property type="entry name" value="MFS_1"/>
    <property type="match status" value="1"/>
</dbReference>
<comment type="similarity">
    <text evidence="9">Belongs to the major facilitator superfamily. SotB (TC 2.A.1.2) family.</text>
</comment>
<feature type="transmembrane region" description="Helical" evidence="9">
    <location>
        <begin position="244"/>
        <end position="264"/>
    </location>
</feature>
<dbReference type="PROSITE" id="PS50850">
    <property type="entry name" value="MFS"/>
    <property type="match status" value="1"/>
</dbReference>
<keyword evidence="4" id="KW-0997">Cell inner membrane</keyword>
<dbReference type="PANTHER" id="PTHR43124:SF4">
    <property type="entry name" value="SUGAR EFFLUX TRANSPORTER"/>
    <property type="match status" value="1"/>
</dbReference>
<dbReference type="GO" id="GO:0015144">
    <property type="term" value="F:carbohydrate transmembrane transporter activity"/>
    <property type="evidence" value="ECO:0007669"/>
    <property type="project" value="UniProtKB-UniRule"/>
</dbReference>
<keyword evidence="6 9" id="KW-0812">Transmembrane</keyword>
<evidence type="ECO:0000256" key="6">
    <source>
        <dbReference type="ARBA" id="ARBA00022692"/>
    </source>
</evidence>
<dbReference type="InterPro" id="IPR023495">
    <property type="entry name" value="Sugar_effux_transptr_put"/>
</dbReference>
<protein>
    <recommendedName>
        <fullName evidence="9">Probable sugar efflux transporter</fullName>
    </recommendedName>
</protein>
<evidence type="ECO:0000256" key="1">
    <source>
        <dbReference type="ARBA" id="ARBA00004651"/>
    </source>
</evidence>
<feature type="transmembrane region" description="Helical" evidence="9">
    <location>
        <begin position="12"/>
        <end position="31"/>
    </location>
</feature>
<dbReference type="InterPro" id="IPR036259">
    <property type="entry name" value="MFS_trans_sf"/>
</dbReference>
<dbReference type="HAMAP" id="MF_00517">
    <property type="entry name" value="MFS_SotB"/>
    <property type="match status" value="1"/>
</dbReference>
<evidence type="ECO:0000256" key="2">
    <source>
        <dbReference type="ARBA" id="ARBA00022448"/>
    </source>
</evidence>
<feature type="transmembrane region" description="Helical" evidence="9">
    <location>
        <begin position="166"/>
        <end position="188"/>
    </location>
</feature>
<keyword evidence="5 9" id="KW-0762">Sugar transport</keyword>
<name>A0A126QEG6_PASMD</name>
<dbReference type="AlphaFoldDB" id="A0A126QEG6"/>
<evidence type="ECO:0000256" key="3">
    <source>
        <dbReference type="ARBA" id="ARBA00022475"/>
    </source>
</evidence>
<feature type="transmembrane region" description="Helical" evidence="9">
    <location>
        <begin position="51"/>
        <end position="73"/>
    </location>
</feature>
<dbReference type="PANTHER" id="PTHR43124">
    <property type="entry name" value="PURINE EFFLUX PUMP PBUE"/>
    <property type="match status" value="1"/>
</dbReference>
<dbReference type="SUPFAM" id="SSF103473">
    <property type="entry name" value="MFS general substrate transporter"/>
    <property type="match status" value="1"/>
</dbReference>
<reference evidence="11" key="1">
    <citation type="submission" date="2015-01" db="EMBL/GenBank/DDBJ databases">
        <title>Draft genome sequence of Pasteurella multocida isolated from alpaca pneumonia.</title>
        <authorList>
            <person name="Maturrano L."/>
            <person name="Hurtado R."/>
            <person name="Allasi N."/>
            <person name="Juscamayta E."/>
            <person name="Fernandez D."/>
            <person name="Maximiliano J."/>
            <person name="Rimac R."/>
            <person name="Rosadio R."/>
        </authorList>
    </citation>
    <scope>NUCLEOTIDE SEQUENCE</scope>
    <source>
        <strain evidence="11">UNMSM</strain>
    </source>
</reference>
<keyword evidence="3 9" id="KW-1003">Cell membrane</keyword>
<evidence type="ECO:0000256" key="9">
    <source>
        <dbReference type="HAMAP-Rule" id="MF_00517"/>
    </source>
</evidence>
<feature type="transmembrane region" description="Helical" evidence="9">
    <location>
        <begin position="80"/>
        <end position="99"/>
    </location>
</feature>
<feature type="transmembrane region" description="Helical" evidence="9">
    <location>
        <begin position="209"/>
        <end position="232"/>
    </location>
</feature>
<evidence type="ECO:0000256" key="4">
    <source>
        <dbReference type="ARBA" id="ARBA00022519"/>
    </source>
</evidence>
<dbReference type="EMBL" id="KP660369">
    <property type="protein sequence ID" value="AMK08208.1"/>
    <property type="molecule type" value="Genomic_DNA"/>
</dbReference>
<dbReference type="InterPro" id="IPR050189">
    <property type="entry name" value="MFS_Efflux_Transporters"/>
</dbReference>
<evidence type="ECO:0000256" key="7">
    <source>
        <dbReference type="ARBA" id="ARBA00022989"/>
    </source>
</evidence>
<feature type="transmembrane region" description="Helical" evidence="9">
    <location>
        <begin position="139"/>
        <end position="160"/>
    </location>
</feature>
<dbReference type="InterPro" id="IPR011701">
    <property type="entry name" value="MFS"/>
</dbReference>
<evidence type="ECO:0000259" key="10">
    <source>
        <dbReference type="PROSITE" id="PS50850"/>
    </source>
</evidence>
<feature type="transmembrane region" description="Helical" evidence="9">
    <location>
        <begin position="301"/>
        <end position="321"/>
    </location>
</feature>
<feature type="transmembrane region" description="Helical" evidence="9">
    <location>
        <begin position="364"/>
        <end position="385"/>
    </location>
</feature>
<evidence type="ECO:0000256" key="5">
    <source>
        <dbReference type="ARBA" id="ARBA00022597"/>
    </source>
</evidence>
<evidence type="ECO:0000313" key="11">
    <source>
        <dbReference type="EMBL" id="AMK08208.1"/>
    </source>
</evidence>
<dbReference type="RefSeq" id="WP_071523441.1">
    <property type="nucleotide sequence ID" value="NZ_JACDXE010000017.1"/>
</dbReference>
<comment type="function">
    <text evidence="9">Involved in the efflux of sugars. The physiological role may be the reduction of the intracellular concentration of toxic sugars or sugar metabolites.</text>
</comment>
<sequence length="404" mass="44276">MLPFQAARQRQFARVITFVLAGFVFNTTEFIPVALLSDIAQSFAMPVSQTGLIITVYAWVVSLMSLPFMLLTAKAERRGLLIKLLVLFILSHLLSVIAWDFWVLVLARIGVALTHSIFWAITASLVIRVAPKDKKSQAIGLLAIGCSLAMILGLPLGRLIGQFFGWRATFAIIALIAIGILCLFYQLLPHLPSKNAGSLNSLPTLFKRPLLLGLYALTMIIISAHFTAYSYIEPFMLNISTMSHSMATFVLFVFGLSGITASLLFNRYYNAGPIRFILFSMGLLTATLLLLFIASQQTWTMFLLTFFWGIGIAGIGLGLQIRVLHLAPDATDVAMAIYSGIYNIGIGAGALLGNQVMQHYGLAYIGVAGALFAVFGLVLFILVQWKYGHLVPNKLSNEEKKKCG</sequence>
<feature type="transmembrane region" description="Helical" evidence="9">
    <location>
        <begin position="105"/>
        <end position="127"/>
    </location>
</feature>
<gene>
    <name evidence="11" type="primary">PM0949</name>
    <name evidence="9" type="synonym">sotB</name>
</gene>
<dbReference type="GO" id="GO:0005886">
    <property type="term" value="C:plasma membrane"/>
    <property type="evidence" value="ECO:0007669"/>
    <property type="project" value="UniProtKB-SubCell"/>
</dbReference>
<keyword evidence="8 9" id="KW-0472">Membrane</keyword>